<organism evidence="1">
    <name type="scientific">Quercus suber</name>
    <name type="common">Cork oak</name>
    <dbReference type="NCBI Taxonomy" id="58331"/>
    <lineage>
        <taxon>Eukaryota</taxon>
        <taxon>Viridiplantae</taxon>
        <taxon>Streptophyta</taxon>
        <taxon>Embryophyta</taxon>
        <taxon>Tracheophyta</taxon>
        <taxon>Spermatophyta</taxon>
        <taxon>Magnoliopsida</taxon>
        <taxon>eudicotyledons</taxon>
        <taxon>Gunneridae</taxon>
        <taxon>Pentapetalae</taxon>
        <taxon>rosids</taxon>
        <taxon>fabids</taxon>
        <taxon>Fagales</taxon>
        <taxon>Fagaceae</taxon>
        <taxon>Quercus</taxon>
    </lineage>
</organism>
<gene>
    <name evidence="1" type="ORF">CFP56_011232</name>
</gene>
<proteinExistence type="predicted"/>
<dbReference type="AlphaFoldDB" id="A0AAW0MH97"/>
<reference evidence="1" key="2">
    <citation type="journal article" date="2018" name="Sci. Data">
        <title>The draft genome sequence of cork oak.</title>
        <authorList>
            <person name="Ramos A.M."/>
            <person name="Usie A."/>
            <person name="Barbosa P."/>
            <person name="Barros P.M."/>
            <person name="Capote T."/>
            <person name="Chaves I."/>
            <person name="Simoes F."/>
            <person name="Abreu I."/>
            <person name="Carrasquinho I."/>
            <person name="Faro C."/>
            <person name="Guimaraes J.B."/>
            <person name="Mendonca D."/>
            <person name="Nobrega F."/>
            <person name="Rodrigues L."/>
            <person name="Saibo N.J.M."/>
            <person name="Varela M.C."/>
            <person name="Egas C."/>
            <person name="Matos J."/>
            <person name="Miguel C.M."/>
            <person name="Oliveira M.M."/>
            <person name="Ricardo C.P."/>
            <person name="Goncalves S."/>
        </authorList>
    </citation>
    <scope>NUCLEOTIDE SEQUENCE [LARGE SCALE GENOMIC DNA]</scope>
    <source>
        <strain evidence="1">HL8</strain>
    </source>
</reference>
<protein>
    <submittedName>
        <fullName evidence="1">Uncharacterized protein</fullName>
    </submittedName>
</protein>
<sequence>MEAEEFGEMMEHVDEFNFALVALGNSSPYGSEGLACCPCSPFAPLYSRDSSCGLKVRRTFMDADGLRWVA</sequence>
<dbReference type="Gramene" id="rna-CFP56_40826">
    <property type="protein sequence ID" value="cds-POE74937.1"/>
    <property type="gene ID" value="gene-CFP56_40826"/>
</dbReference>
<reference evidence="1" key="1">
    <citation type="submission" date="2017-12" db="EMBL/GenBank/DDBJ databases">
        <authorList>
            <person name="Barbosa P."/>
            <person name="Usie A."/>
            <person name="Ramos A.M."/>
        </authorList>
    </citation>
    <scope>NUCLEOTIDE SEQUENCE</scope>
    <source>
        <strain evidence="1">HL8</strain>
        <tissue evidence="1">Leaves</tissue>
    </source>
</reference>
<name>A0AAW0MH97_QUESU</name>
<dbReference type="EMBL" id="PKMF04000002">
    <property type="protein sequence ID" value="KAK7861342.1"/>
    <property type="molecule type" value="Genomic_DNA"/>
</dbReference>
<comment type="caution">
    <text evidence="1">The sequence shown here is derived from an EMBL/GenBank/DDBJ whole genome shotgun (WGS) entry which is preliminary data.</text>
</comment>
<accession>A0AAW0MH97</accession>
<reference evidence="1" key="3">
    <citation type="submission" date="2023-07" db="EMBL/GenBank/DDBJ databases">
        <title>An improved reference 1 genome and first organelle genomes of Quercus suber.</title>
        <authorList>
            <consortium name="Genosuber Consortium"/>
            <person name="Usie A."/>
            <person name="Serra O."/>
            <person name="Barros P."/>
        </authorList>
    </citation>
    <scope>NUCLEOTIDE SEQUENCE</scope>
    <source>
        <strain evidence="1">HL8</strain>
        <tissue evidence="1">Leaves</tissue>
    </source>
</reference>
<evidence type="ECO:0000313" key="1">
    <source>
        <dbReference type="EMBL" id="KAK7861342.1"/>
    </source>
</evidence>